<dbReference type="AlphaFoldDB" id="A0A831TJ35"/>
<evidence type="ECO:0000313" key="1">
    <source>
        <dbReference type="EMBL" id="HEG91889.1"/>
    </source>
</evidence>
<proteinExistence type="predicted"/>
<name>A0A831TJ35_9BACT</name>
<protein>
    <submittedName>
        <fullName evidence="1">Uncharacterized protein</fullName>
    </submittedName>
</protein>
<gene>
    <name evidence="1" type="ORF">ENP34_10695</name>
</gene>
<organism evidence="1">
    <name type="scientific">Thermorudis peleae</name>
    <dbReference type="NCBI Taxonomy" id="1382356"/>
    <lineage>
        <taxon>Bacteria</taxon>
        <taxon>Pseudomonadati</taxon>
        <taxon>Thermomicrobiota</taxon>
        <taxon>Thermomicrobia</taxon>
        <taxon>Thermomicrobia incertae sedis</taxon>
        <taxon>Thermorudis</taxon>
    </lineage>
</organism>
<dbReference type="EMBL" id="DSIY01000250">
    <property type="protein sequence ID" value="HEG91889.1"/>
    <property type="molecule type" value="Genomic_DNA"/>
</dbReference>
<accession>A0A831TJ35</accession>
<reference evidence="1" key="1">
    <citation type="journal article" date="2020" name="mSystems">
        <title>Genome- and Community-Level Interaction Insights into Carbon Utilization and Element Cycling Functions of Hydrothermarchaeota in Hydrothermal Sediment.</title>
        <authorList>
            <person name="Zhou Z."/>
            <person name="Liu Y."/>
            <person name="Xu W."/>
            <person name="Pan J."/>
            <person name="Luo Z.H."/>
            <person name="Li M."/>
        </authorList>
    </citation>
    <scope>NUCLEOTIDE SEQUENCE [LARGE SCALE GENOMIC DNA]</scope>
    <source>
        <strain evidence="1">SpSt-210</strain>
    </source>
</reference>
<comment type="caution">
    <text evidence="1">The sequence shown here is derived from an EMBL/GenBank/DDBJ whole genome shotgun (WGS) entry which is preliminary data.</text>
</comment>
<sequence length="65" mass="7653">MATRLAQQNGIRELTREEGRELFEQEARERLHMSGDEFKRRWQAGELDPEDLNVRMVAMLLPLSP</sequence>